<evidence type="ECO:0000256" key="4">
    <source>
        <dbReference type="ARBA" id="ARBA00023242"/>
    </source>
</evidence>
<proteinExistence type="predicted"/>
<feature type="region of interest" description="Disordered" evidence="6">
    <location>
        <begin position="184"/>
        <end position="239"/>
    </location>
</feature>
<keyword evidence="4" id="KW-0539">Nucleus</keyword>
<gene>
    <name evidence="8" type="ORF">IFM89_028361</name>
</gene>
<dbReference type="Gene3D" id="4.10.280.10">
    <property type="entry name" value="Helix-loop-helix DNA-binding domain"/>
    <property type="match status" value="1"/>
</dbReference>
<comment type="caution">
    <text evidence="8">The sequence shown here is derived from an EMBL/GenBank/DDBJ whole genome shotgun (WGS) entry which is preliminary data.</text>
</comment>
<dbReference type="PANTHER" id="PTHR47075:SF9">
    <property type="entry name" value="TRANSCRIPTION FACTOR BHLH47"/>
    <property type="match status" value="1"/>
</dbReference>
<keyword evidence="9" id="KW-1185">Reference proteome</keyword>
<protein>
    <recommendedName>
        <fullName evidence="7">BHLH domain-containing protein</fullName>
    </recommendedName>
</protein>
<evidence type="ECO:0000256" key="1">
    <source>
        <dbReference type="ARBA" id="ARBA00023015"/>
    </source>
</evidence>
<dbReference type="GO" id="GO:0003677">
    <property type="term" value="F:DNA binding"/>
    <property type="evidence" value="ECO:0007669"/>
    <property type="project" value="UniProtKB-KW"/>
</dbReference>
<dbReference type="OrthoDB" id="1931098at2759"/>
<reference evidence="8 9" key="1">
    <citation type="submission" date="2020-10" db="EMBL/GenBank/DDBJ databases">
        <title>The Coptis chinensis genome and diversification of protoberbering-type alkaloids.</title>
        <authorList>
            <person name="Wang B."/>
            <person name="Shu S."/>
            <person name="Song C."/>
            <person name="Liu Y."/>
        </authorList>
    </citation>
    <scope>NUCLEOTIDE SEQUENCE [LARGE SCALE GENOMIC DNA]</scope>
    <source>
        <strain evidence="8">HL-2020</strain>
        <tissue evidence="8">Leaf</tissue>
    </source>
</reference>
<dbReference type="Proteomes" id="UP000631114">
    <property type="component" value="Unassembled WGS sequence"/>
</dbReference>
<feature type="compositionally biased region" description="Polar residues" evidence="6">
    <location>
        <begin position="208"/>
        <end position="231"/>
    </location>
</feature>
<keyword evidence="2" id="KW-0238">DNA-binding</keyword>
<dbReference type="PROSITE" id="PS50888">
    <property type="entry name" value="BHLH"/>
    <property type="match status" value="1"/>
</dbReference>
<evidence type="ECO:0000256" key="6">
    <source>
        <dbReference type="SAM" id="MobiDB-lite"/>
    </source>
</evidence>
<name>A0A835MB18_9MAGN</name>
<feature type="coiled-coil region" evidence="5">
    <location>
        <begin position="65"/>
        <end position="120"/>
    </location>
</feature>
<dbReference type="InterPro" id="IPR036638">
    <property type="entry name" value="HLH_DNA-bd_sf"/>
</dbReference>
<organism evidence="8 9">
    <name type="scientific">Coptis chinensis</name>
    <dbReference type="NCBI Taxonomy" id="261450"/>
    <lineage>
        <taxon>Eukaryota</taxon>
        <taxon>Viridiplantae</taxon>
        <taxon>Streptophyta</taxon>
        <taxon>Embryophyta</taxon>
        <taxon>Tracheophyta</taxon>
        <taxon>Spermatophyta</taxon>
        <taxon>Magnoliopsida</taxon>
        <taxon>Ranunculales</taxon>
        <taxon>Ranunculaceae</taxon>
        <taxon>Coptidoideae</taxon>
        <taxon>Coptis</taxon>
    </lineage>
</organism>
<evidence type="ECO:0000313" key="9">
    <source>
        <dbReference type="Proteomes" id="UP000631114"/>
    </source>
</evidence>
<feature type="region of interest" description="Disordered" evidence="6">
    <location>
        <begin position="124"/>
        <end position="145"/>
    </location>
</feature>
<dbReference type="InterPro" id="IPR011598">
    <property type="entry name" value="bHLH_dom"/>
</dbReference>
<evidence type="ECO:0000259" key="7">
    <source>
        <dbReference type="PROSITE" id="PS50888"/>
    </source>
</evidence>
<dbReference type="Pfam" id="PF23177">
    <property type="entry name" value="bHLH_IRO3"/>
    <property type="match status" value="1"/>
</dbReference>
<dbReference type="EMBL" id="JADFTS010000001">
    <property type="protein sequence ID" value="KAF9625975.1"/>
    <property type="molecule type" value="Genomic_DNA"/>
</dbReference>
<dbReference type="AlphaFoldDB" id="A0A835MB18"/>
<keyword evidence="1" id="KW-0805">Transcription regulation</keyword>
<dbReference type="InterPro" id="IPR057075">
    <property type="entry name" value="bHLH_IRO3"/>
</dbReference>
<feature type="compositionally biased region" description="Polar residues" evidence="6">
    <location>
        <begin position="127"/>
        <end position="145"/>
    </location>
</feature>
<dbReference type="PANTHER" id="PTHR47075">
    <property type="entry name" value="TRANSCRIPTION FACTOR BHLH47"/>
    <property type="match status" value="1"/>
</dbReference>
<keyword evidence="5" id="KW-0175">Coiled coil</keyword>
<evidence type="ECO:0000313" key="8">
    <source>
        <dbReference type="EMBL" id="KAF9625975.1"/>
    </source>
</evidence>
<feature type="domain" description="BHLH" evidence="7">
    <location>
        <begin position="25"/>
        <end position="75"/>
    </location>
</feature>
<dbReference type="SUPFAM" id="SSF47459">
    <property type="entry name" value="HLH, helix-loop-helix DNA-binding domain"/>
    <property type="match status" value="1"/>
</dbReference>
<accession>A0A835MB18</accession>
<keyword evidence="3" id="KW-0804">Transcription</keyword>
<sequence length="239" mass="26695">MWFTLLKNLLSCRAFPKKKKHGKVPKKIHKSEREKLKRDYLNELFLELGNALEPTRQNNGKASILGDATRLLRELLSQVNCLKRENVALVSESNYVTIEKNELTDENAALESQIEELHTQLKEGAPNQPTWNSVPVQSQNNNLPSSLLEDPLKLPVADPALQVRPVVGPVLVIPLHHDFQAFPEPGSAPVPSTIPSNVRRPQARYPTPSDSWPSQLLGEQSNLTKTNQSGSDDAGHRKE</sequence>
<dbReference type="GO" id="GO:0046983">
    <property type="term" value="F:protein dimerization activity"/>
    <property type="evidence" value="ECO:0007669"/>
    <property type="project" value="InterPro"/>
</dbReference>
<evidence type="ECO:0000256" key="3">
    <source>
        <dbReference type="ARBA" id="ARBA00023163"/>
    </source>
</evidence>
<evidence type="ECO:0000256" key="5">
    <source>
        <dbReference type="SAM" id="Coils"/>
    </source>
</evidence>
<evidence type="ECO:0000256" key="2">
    <source>
        <dbReference type="ARBA" id="ARBA00023125"/>
    </source>
</evidence>